<dbReference type="InterPro" id="IPR019060">
    <property type="entry name" value="DUF2382"/>
</dbReference>
<dbReference type="PANTHER" id="PTHR38463:SF1">
    <property type="entry name" value="STRESS RESPONSE PROTEIN YSNF"/>
    <property type="match status" value="1"/>
</dbReference>
<feature type="domain" description="DUF2382" evidence="1">
    <location>
        <begin position="213"/>
        <end position="323"/>
    </location>
</feature>
<name>A0A5R9KGL5_9BACT</name>
<dbReference type="InterPro" id="IPR052967">
    <property type="entry name" value="Stress_Response_Assoc"/>
</dbReference>
<reference evidence="2 3" key="1">
    <citation type="submission" date="2019-05" db="EMBL/GenBank/DDBJ databases">
        <authorList>
            <person name="Qu J.-H."/>
        </authorList>
    </citation>
    <scope>NUCLEOTIDE SEQUENCE [LARGE SCALE GENOMIC DNA]</scope>
    <source>
        <strain evidence="2 3">Z12</strain>
    </source>
</reference>
<evidence type="ECO:0000313" key="3">
    <source>
        <dbReference type="Proteomes" id="UP000309788"/>
    </source>
</evidence>
<organism evidence="2 3">
    <name type="scientific">Dyadobacter sediminis</name>
    <dbReference type="NCBI Taxonomy" id="1493691"/>
    <lineage>
        <taxon>Bacteria</taxon>
        <taxon>Pseudomonadati</taxon>
        <taxon>Bacteroidota</taxon>
        <taxon>Cytophagia</taxon>
        <taxon>Cytophagales</taxon>
        <taxon>Spirosomataceae</taxon>
        <taxon>Dyadobacter</taxon>
    </lineage>
</organism>
<dbReference type="AlphaFoldDB" id="A0A5R9KGL5"/>
<accession>A0A5R9KGL5</accession>
<evidence type="ECO:0000313" key="2">
    <source>
        <dbReference type="EMBL" id="TLU95267.1"/>
    </source>
</evidence>
<sequence length="339" mass="37635">MMLVTECLKTGQAKYANRLLKKNQFLKGKITIEDITIAQKEFIQYIKSTIRHNYLNTPGNQLTKNLKREIMSNTVIGIFEYESDAQQAQNNLLANGFADADVDIETASYTSEAGKTSGSNHNEDLADRIGNFFRDLFDGDEEETKRYSEAGKRGTIVTVHAASANEAEAAAAILDQYGAVDVNESAAGYSPNQTYAEALPNASSVSDDTTASLPIIEEKLQVGKRQVQTGGVRLRSRIVSRPVQEGIRLRQEQVTVDRTPVDRIASDSDFDTFKEGTFQVKEYAEVPVVSKEARVVEEVSLNKTVEEHDELINETVRKTEVDVEDLTEQERLRKSGSGL</sequence>
<dbReference type="Proteomes" id="UP000309788">
    <property type="component" value="Unassembled WGS sequence"/>
</dbReference>
<dbReference type="EMBL" id="VCEI01000016">
    <property type="protein sequence ID" value="TLU95267.1"/>
    <property type="molecule type" value="Genomic_DNA"/>
</dbReference>
<dbReference type="PANTHER" id="PTHR38463">
    <property type="entry name" value="STRESS RESPONSE PROTEIN YSNF"/>
    <property type="match status" value="1"/>
</dbReference>
<gene>
    <name evidence="2" type="ORF">FEM55_07335</name>
</gene>
<evidence type="ECO:0000259" key="1">
    <source>
        <dbReference type="Pfam" id="PF09557"/>
    </source>
</evidence>
<comment type="caution">
    <text evidence="2">The sequence shown here is derived from an EMBL/GenBank/DDBJ whole genome shotgun (WGS) entry which is preliminary data.</text>
</comment>
<keyword evidence="3" id="KW-1185">Reference proteome</keyword>
<dbReference type="Pfam" id="PF09557">
    <property type="entry name" value="DUF2382"/>
    <property type="match status" value="1"/>
</dbReference>
<proteinExistence type="predicted"/>
<protein>
    <submittedName>
        <fullName evidence="2">DUF2382 domain-containing protein</fullName>
    </submittedName>
</protein>
<dbReference type="OrthoDB" id="581516at2"/>